<comment type="caution">
    <text evidence="8">The sequence shown here is derived from an EMBL/GenBank/DDBJ whole genome shotgun (WGS) entry which is preliminary data.</text>
</comment>
<feature type="transmembrane region" description="Helical" evidence="7">
    <location>
        <begin position="123"/>
        <end position="156"/>
    </location>
</feature>
<feature type="transmembrane region" description="Helical" evidence="7">
    <location>
        <begin position="65"/>
        <end position="87"/>
    </location>
</feature>
<evidence type="ECO:0000256" key="1">
    <source>
        <dbReference type="ARBA" id="ARBA00004651"/>
    </source>
</evidence>
<evidence type="ECO:0000256" key="3">
    <source>
        <dbReference type="ARBA" id="ARBA00022692"/>
    </source>
</evidence>
<evidence type="ECO:0000256" key="2">
    <source>
        <dbReference type="ARBA" id="ARBA00022475"/>
    </source>
</evidence>
<name>A0A0D1CQ10_9RHOB</name>
<comment type="subcellular location">
    <subcellularLocation>
        <location evidence="1">Cell membrane</location>
        <topology evidence="1">Multi-pass membrane protein</topology>
    </subcellularLocation>
</comment>
<dbReference type="PANTHER" id="PTHR33545">
    <property type="entry name" value="UPF0750 MEMBRANE PROTEIN YITT-RELATED"/>
    <property type="match status" value="1"/>
</dbReference>
<dbReference type="AlphaFoldDB" id="A0A0D1CQ10"/>
<evidence type="ECO:0000313" key="9">
    <source>
        <dbReference type="Proteomes" id="UP000032232"/>
    </source>
</evidence>
<protein>
    <recommendedName>
        <fullName evidence="10">YitT family protein</fullName>
    </recommendedName>
</protein>
<evidence type="ECO:0000256" key="5">
    <source>
        <dbReference type="ARBA" id="ARBA00023136"/>
    </source>
</evidence>
<gene>
    <name evidence="8" type="ORF">jaqu_13070</name>
</gene>
<evidence type="ECO:0008006" key="10">
    <source>
        <dbReference type="Google" id="ProtNLM"/>
    </source>
</evidence>
<dbReference type="Pfam" id="PF02588">
    <property type="entry name" value="YitT_membrane"/>
    <property type="match status" value="1"/>
</dbReference>
<feature type="transmembrane region" description="Helical" evidence="7">
    <location>
        <begin position="93"/>
        <end position="111"/>
    </location>
</feature>
<dbReference type="RefSeq" id="WP_043918153.1">
    <property type="nucleotide sequence ID" value="NZ_FZPF01000006.1"/>
</dbReference>
<evidence type="ECO:0000256" key="4">
    <source>
        <dbReference type="ARBA" id="ARBA00022989"/>
    </source>
</evidence>
<feature type="transmembrane region" description="Helical" evidence="7">
    <location>
        <begin position="28"/>
        <end position="53"/>
    </location>
</feature>
<dbReference type="EMBL" id="JYFE01000025">
    <property type="protein sequence ID" value="KIT16812.1"/>
    <property type="molecule type" value="Genomic_DNA"/>
</dbReference>
<keyword evidence="5 7" id="KW-0472">Membrane</keyword>
<feature type="region of interest" description="Disordered" evidence="6">
    <location>
        <begin position="1"/>
        <end position="20"/>
    </location>
</feature>
<dbReference type="PATRIC" id="fig|935700.4.peg.1362"/>
<keyword evidence="2" id="KW-1003">Cell membrane</keyword>
<evidence type="ECO:0000313" key="8">
    <source>
        <dbReference type="EMBL" id="KIT16812.1"/>
    </source>
</evidence>
<proteinExistence type="predicted"/>
<evidence type="ECO:0000256" key="6">
    <source>
        <dbReference type="SAM" id="MobiDB-lite"/>
    </source>
</evidence>
<dbReference type="OrthoDB" id="3296441at2"/>
<dbReference type="PANTHER" id="PTHR33545:SF5">
    <property type="entry name" value="UPF0750 MEMBRANE PROTEIN YITT"/>
    <property type="match status" value="1"/>
</dbReference>
<feature type="transmembrane region" description="Helical" evidence="7">
    <location>
        <begin position="176"/>
        <end position="204"/>
    </location>
</feature>
<sequence>MPTSTTARPPSPPRPEPAPTAHTPLEDAFALLIGTSLCALGVLLLQAAGLVTGQTAGLGVLLSYLTPYGFPVWFFVLNLPFYALGWIQLGPRFVVKTAIAVTLVSVFVRLLPDVVTIQASPWVAAPISGALIGMGLLAVFRHGASLGGVGILALWLQEQSGIRAGWVQLGFDLGLFAAALLALPFQLVTASAIGAVIVNLIVAVNHRGDRYIGR</sequence>
<organism evidence="8 9">
    <name type="scientific">Jannaschia aquimarina</name>
    <dbReference type="NCBI Taxonomy" id="935700"/>
    <lineage>
        <taxon>Bacteria</taxon>
        <taxon>Pseudomonadati</taxon>
        <taxon>Pseudomonadota</taxon>
        <taxon>Alphaproteobacteria</taxon>
        <taxon>Rhodobacterales</taxon>
        <taxon>Roseobacteraceae</taxon>
        <taxon>Jannaschia</taxon>
    </lineage>
</organism>
<accession>A0A0D1CQ10</accession>
<dbReference type="GO" id="GO:0005886">
    <property type="term" value="C:plasma membrane"/>
    <property type="evidence" value="ECO:0007669"/>
    <property type="project" value="UniProtKB-SubCell"/>
</dbReference>
<keyword evidence="4 7" id="KW-1133">Transmembrane helix</keyword>
<reference evidence="8 9" key="1">
    <citation type="submission" date="2015-02" db="EMBL/GenBank/DDBJ databases">
        <title>Genome Sequence of Jannaschia aquimarina DSM28248, a member of the Roseobacter clade.</title>
        <authorList>
            <person name="Voget S."/>
            <person name="Daniel R."/>
        </authorList>
    </citation>
    <scope>NUCLEOTIDE SEQUENCE [LARGE SCALE GENOMIC DNA]</scope>
    <source>
        <strain evidence="8 9">GSW-M26</strain>
    </source>
</reference>
<dbReference type="STRING" id="935700.jaqu_13070"/>
<feature type="compositionally biased region" description="Pro residues" evidence="6">
    <location>
        <begin position="9"/>
        <end position="18"/>
    </location>
</feature>
<dbReference type="InterPro" id="IPR003740">
    <property type="entry name" value="YitT"/>
</dbReference>
<dbReference type="Proteomes" id="UP000032232">
    <property type="component" value="Unassembled WGS sequence"/>
</dbReference>
<keyword evidence="3 7" id="KW-0812">Transmembrane</keyword>
<dbReference type="InterPro" id="IPR051461">
    <property type="entry name" value="UPF0750_membrane"/>
</dbReference>
<keyword evidence="9" id="KW-1185">Reference proteome</keyword>
<evidence type="ECO:0000256" key="7">
    <source>
        <dbReference type="SAM" id="Phobius"/>
    </source>
</evidence>